<keyword evidence="2" id="KW-1185">Reference proteome</keyword>
<dbReference type="Proteomes" id="UP000091820">
    <property type="component" value="Unassembled WGS sequence"/>
</dbReference>
<name>A0A1A9WUP1_9MUSC</name>
<sequence>MTLILVLILINLLNLLAYAYYGLTVIWSLGRHSSHKYGAILHNCDNSNYNNNYMETVQTLERTLDIKKQRQISCTNIYIVSVTLRNWYGSEQKQSVCQPTVIAAM</sequence>
<evidence type="ECO:0000313" key="1">
    <source>
        <dbReference type="EnsemblMetazoa" id="GBRI032986-PA"/>
    </source>
</evidence>
<dbReference type="VEuPathDB" id="VectorBase:GBRI032986"/>
<reference evidence="2" key="1">
    <citation type="submission" date="2014-03" db="EMBL/GenBank/DDBJ databases">
        <authorList>
            <person name="Aksoy S."/>
            <person name="Warren W."/>
            <person name="Wilson R.K."/>
        </authorList>
    </citation>
    <scope>NUCLEOTIDE SEQUENCE [LARGE SCALE GENOMIC DNA]</scope>
    <source>
        <strain evidence="2">IAEA</strain>
    </source>
</reference>
<proteinExistence type="predicted"/>
<organism evidence="1 2">
    <name type="scientific">Glossina brevipalpis</name>
    <dbReference type="NCBI Taxonomy" id="37001"/>
    <lineage>
        <taxon>Eukaryota</taxon>
        <taxon>Metazoa</taxon>
        <taxon>Ecdysozoa</taxon>
        <taxon>Arthropoda</taxon>
        <taxon>Hexapoda</taxon>
        <taxon>Insecta</taxon>
        <taxon>Pterygota</taxon>
        <taxon>Neoptera</taxon>
        <taxon>Endopterygota</taxon>
        <taxon>Diptera</taxon>
        <taxon>Brachycera</taxon>
        <taxon>Muscomorpha</taxon>
        <taxon>Hippoboscoidea</taxon>
        <taxon>Glossinidae</taxon>
        <taxon>Glossina</taxon>
    </lineage>
</organism>
<accession>A0A1A9WUP1</accession>
<reference evidence="1" key="2">
    <citation type="submission" date="2020-05" db="UniProtKB">
        <authorList>
            <consortium name="EnsemblMetazoa"/>
        </authorList>
    </citation>
    <scope>IDENTIFICATION</scope>
    <source>
        <strain evidence="1">IAEA</strain>
    </source>
</reference>
<dbReference type="EnsemblMetazoa" id="GBRI032986-RA">
    <property type="protein sequence ID" value="GBRI032986-PA"/>
    <property type="gene ID" value="GBRI032986"/>
</dbReference>
<evidence type="ECO:0000313" key="2">
    <source>
        <dbReference type="Proteomes" id="UP000091820"/>
    </source>
</evidence>
<dbReference type="AlphaFoldDB" id="A0A1A9WUP1"/>
<protein>
    <submittedName>
        <fullName evidence="1">Uncharacterized protein</fullName>
    </submittedName>
</protein>